<organism evidence="2 3">
    <name type="scientific">Halalkalibacter akibai (strain ATCC 43226 / DSM 21942 / CIP 109018 / JCM 9157 / 1139)</name>
    <name type="common">Bacillus akibai</name>
    <dbReference type="NCBI Taxonomy" id="1236973"/>
    <lineage>
        <taxon>Bacteria</taxon>
        <taxon>Bacillati</taxon>
        <taxon>Bacillota</taxon>
        <taxon>Bacilli</taxon>
        <taxon>Bacillales</taxon>
        <taxon>Bacillaceae</taxon>
        <taxon>Halalkalibacter</taxon>
    </lineage>
</organism>
<dbReference type="AlphaFoldDB" id="W4QM93"/>
<keyword evidence="1" id="KW-1133">Transmembrane helix</keyword>
<dbReference type="OrthoDB" id="2943617at2"/>
<gene>
    <name evidence="2" type="ORF">JCM9157_236</name>
</gene>
<evidence type="ECO:0000313" key="3">
    <source>
        <dbReference type="Proteomes" id="UP000018896"/>
    </source>
</evidence>
<name>W4QM93_HALA3</name>
<feature type="transmembrane region" description="Helical" evidence="1">
    <location>
        <begin position="6"/>
        <end position="27"/>
    </location>
</feature>
<keyword evidence="1" id="KW-0472">Membrane</keyword>
<evidence type="ECO:0000313" key="2">
    <source>
        <dbReference type="EMBL" id="GAE33245.1"/>
    </source>
</evidence>
<accession>W4QM93</accession>
<dbReference type="EMBL" id="BAUV01000001">
    <property type="protein sequence ID" value="GAE33245.1"/>
    <property type="molecule type" value="Genomic_DNA"/>
</dbReference>
<dbReference type="Proteomes" id="UP000018896">
    <property type="component" value="Unassembled WGS sequence"/>
</dbReference>
<keyword evidence="3" id="KW-1185">Reference proteome</keyword>
<reference evidence="2 3" key="1">
    <citation type="journal article" date="2014" name="Genome Announc.">
        <title>Draft Genome Sequences of Three Alkaliphilic Bacillus Strains, Bacillus wakoensis JCM 9140T, Bacillus akibai JCM 9157T, and Bacillus hemicellulosilyticus JCM 9152T.</title>
        <authorList>
            <person name="Yuki M."/>
            <person name="Oshima K."/>
            <person name="Suda W."/>
            <person name="Oshida Y."/>
            <person name="Kitamura K."/>
            <person name="Iida T."/>
            <person name="Hattori M."/>
            <person name="Ohkuma M."/>
        </authorList>
    </citation>
    <scope>NUCLEOTIDE SEQUENCE [LARGE SCALE GENOMIC DNA]</scope>
    <source>
        <strain evidence="2 3">JCM 9157</strain>
    </source>
</reference>
<dbReference type="RefSeq" id="WP_035661155.1">
    <property type="nucleotide sequence ID" value="NZ_BAUV01000001.1"/>
</dbReference>
<keyword evidence="1" id="KW-0812">Transmembrane</keyword>
<comment type="caution">
    <text evidence="2">The sequence shown here is derived from an EMBL/GenBank/DDBJ whole genome shotgun (WGS) entry which is preliminary data.</text>
</comment>
<proteinExistence type="predicted"/>
<evidence type="ECO:0000256" key="1">
    <source>
        <dbReference type="SAM" id="Phobius"/>
    </source>
</evidence>
<sequence>MTKAAVFGFIFVVICVLIPGGLGLYFADNDVDDSLSVPEIKEVIEPGHQQEEINLTGASQTFTREEAIELILEQFTFTELLNLYATVQNGMSAEEKKEILSLLQERFSEEEIEAIKVMGFAELEKVLQ</sequence>
<protein>
    <submittedName>
        <fullName evidence="2">Uncharacterized protein</fullName>
    </submittedName>
</protein>